<keyword evidence="3" id="KW-0285">Flavoprotein</keyword>
<dbReference type="EMBL" id="CAADRM010000163">
    <property type="protein sequence ID" value="VFU18991.1"/>
    <property type="molecule type" value="Genomic_DNA"/>
</dbReference>
<gene>
    <name evidence="8" type="ORF">SCFA_940011</name>
</gene>
<dbReference type="SUPFAM" id="SSF56645">
    <property type="entry name" value="Acyl-CoA dehydrogenase NM domain-like"/>
    <property type="match status" value="1"/>
</dbReference>
<evidence type="ECO:0000259" key="7">
    <source>
        <dbReference type="Pfam" id="PF02771"/>
    </source>
</evidence>
<dbReference type="PANTHER" id="PTHR43884:SF12">
    <property type="entry name" value="ISOVALERYL-COA DEHYDROGENASE, MITOCHONDRIAL-RELATED"/>
    <property type="match status" value="1"/>
</dbReference>
<proteinExistence type="inferred from homology"/>
<dbReference type="Pfam" id="PF00441">
    <property type="entry name" value="Acyl-CoA_dh_1"/>
    <property type="match status" value="1"/>
</dbReference>
<evidence type="ECO:0000256" key="1">
    <source>
        <dbReference type="ARBA" id="ARBA00001974"/>
    </source>
</evidence>
<accession>A0A485M5W7</accession>
<keyword evidence="4" id="KW-0274">FAD</keyword>
<sequence>MRRENLDFQARVDALRPVNASKHLDFFGKLLMDNREMTIWEHDTRLLPAGARIWRRRAKDFARRYIRPDAARADSRPREYDPRPIISQAARKGFQTLLLALPLGTAFPGSYFLKSASFQVAVVAEEFAVESGGIALLLMAHHLGCAPLILSGHTPTILRHLLPLYARTLKGKPEIMAFAITEPGAGSDVEETEGGAKARLVTTARQVDGGFVINGRKCFISNGALADKVTLFAKLEGEGLESWTCFLIEKGMEGYSIGRQEHKLGQRASDASELILDDVRVPNRNVVGRLRSGWANNRNVLNYSRPVVGAMALGHARGAFESALKFCRNTMLGGKRLIDYQDIQIELADMIVKLWSARALIWHSCSQFRCYQSASAAAKVAASDISFEVCTKALEIMGDHGYLESSGAERLWRDSRLTQIYEGTNQINRLAVIEHQWVEITAGSDDRD</sequence>
<organism evidence="8">
    <name type="scientific">anaerobic digester metagenome</name>
    <dbReference type="NCBI Taxonomy" id="1263854"/>
    <lineage>
        <taxon>unclassified sequences</taxon>
        <taxon>metagenomes</taxon>
        <taxon>ecological metagenomes</taxon>
    </lineage>
</organism>
<dbReference type="Gene3D" id="1.20.140.10">
    <property type="entry name" value="Butyryl-CoA Dehydrogenase, subunit A, domain 3"/>
    <property type="match status" value="1"/>
</dbReference>
<feature type="domain" description="Acyl-CoA dehydrogenase/oxidase N-terminal" evidence="7">
    <location>
        <begin position="52"/>
        <end position="166"/>
    </location>
</feature>
<dbReference type="Gene3D" id="1.10.540.10">
    <property type="entry name" value="Acyl-CoA dehydrogenase/oxidase, N-terminal domain"/>
    <property type="match status" value="1"/>
</dbReference>
<dbReference type="InterPro" id="IPR037069">
    <property type="entry name" value="AcylCoA_DH/ox_N_sf"/>
</dbReference>
<evidence type="ECO:0000256" key="4">
    <source>
        <dbReference type="ARBA" id="ARBA00022827"/>
    </source>
</evidence>
<evidence type="ECO:0000259" key="6">
    <source>
        <dbReference type="Pfam" id="PF02770"/>
    </source>
</evidence>
<reference evidence="8" key="1">
    <citation type="submission" date="2019-03" db="EMBL/GenBank/DDBJ databases">
        <authorList>
            <person name="Hao L."/>
        </authorList>
    </citation>
    <scope>NUCLEOTIDE SEQUENCE</scope>
</reference>
<evidence type="ECO:0000313" key="8">
    <source>
        <dbReference type="EMBL" id="VFU18991.1"/>
    </source>
</evidence>
<dbReference type="GO" id="GO:0003995">
    <property type="term" value="F:acyl-CoA dehydrogenase activity"/>
    <property type="evidence" value="ECO:0007669"/>
    <property type="project" value="TreeGrafter"/>
</dbReference>
<dbReference type="InterPro" id="IPR046373">
    <property type="entry name" value="Acyl-CoA_Oxase/DH_mid-dom_sf"/>
</dbReference>
<evidence type="ECO:0000256" key="2">
    <source>
        <dbReference type="ARBA" id="ARBA00009347"/>
    </source>
</evidence>
<dbReference type="SUPFAM" id="SSF47203">
    <property type="entry name" value="Acyl-CoA dehydrogenase C-terminal domain-like"/>
    <property type="match status" value="1"/>
</dbReference>
<dbReference type="Gene3D" id="2.40.110.10">
    <property type="entry name" value="Butyryl-CoA Dehydrogenase, subunit A, domain 2"/>
    <property type="match status" value="1"/>
</dbReference>
<dbReference type="Pfam" id="PF02771">
    <property type="entry name" value="Acyl-CoA_dh_N"/>
    <property type="match status" value="1"/>
</dbReference>
<comment type="similarity">
    <text evidence="2">Belongs to the acyl-CoA dehydrogenase family.</text>
</comment>
<dbReference type="InterPro" id="IPR009100">
    <property type="entry name" value="AcylCoA_DH/oxidase_NM_dom_sf"/>
</dbReference>
<comment type="cofactor">
    <cofactor evidence="1">
        <name>FAD</name>
        <dbReference type="ChEBI" id="CHEBI:57692"/>
    </cofactor>
</comment>
<dbReference type="PANTHER" id="PTHR43884">
    <property type="entry name" value="ACYL-COA DEHYDROGENASE"/>
    <property type="match status" value="1"/>
</dbReference>
<feature type="domain" description="Acyl-CoA dehydrogenase/oxidase C-terminal" evidence="5">
    <location>
        <begin position="292"/>
        <end position="434"/>
    </location>
</feature>
<dbReference type="InterPro" id="IPR036250">
    <property type="entry name" value="AcylCo_DH-like_C"/>
</dbReference>
<dbReference type="GO" id="GO:0050660">
    <property type="term" value="F:flavin adenine dinucleotide binding"/>
    <property type="evidence" value="ECO:0007669"/>
    <property type="project" value="InterPro"/>
</dbReference>
<dbReference type="InterPro" id="IPR013786">
    <property type="entry name" value="AcylCoA_DH/ox_N"/>
</dbReference>
<evidence type="ECO:0008006" key="9">
    <source>
        <dbReference type="Google" id="ProtNLM"/>
    </source>
</evidence>
<dbReference type="Pfam" id="PF02770">
    <property type="entry name" value="Acyl-CoA_dh_M"/>
    <property type="match status" value="1"/>
</dbReference>
<dbReference type="AlphaFoldDB" id="A0A485M5W7"/>
<dbReference type="InterPro" id="IPR006091">
    <property type="entry name" value="Acyl-CoA_Oxase/DH_mid-dom"/>
</dbReference>
<evidence type="ECO:0000259" key="5">
    <source>
        <dbReference type="Pfam" id="PF00441"/>
    </source>
</evidence>
<dbReference type="InterPro" id="IPR009075">
    <property type="entry name" value="AcylCo_DH/oxidase_C"/>
</dbReference>
<evidence type="ECO:0000256" key="3">
    <source>
        <dbReference type="ARBA" id="ARBA00022630"/>
    </source>
</evidence>
<feature type="domain" description="Acyl-CoA oxidase/dehydrogenase middle" evidence="6">
    <location>
        <begin position="177"/>
        <end position="279"/>
    </location>
</feature>
<protein>
    <recommendedName>
        <fullName evidence="9">Acyl-CoA dehydrogenase</fullName>
    </recommendedName>
</protein>
<name>A0A485M5W7_9ZZZZ</name>